<feature type="region of interest" description="Disordered" evidence="2">
    <location>
        <begin position="449"/>
        <end position="537"/>
    </location>
</feature>
<dbReference type="Pfam" id="PF21056">
    <property type="entry name" value="ZSWIM1-3_RNaseH-like"/>
    <property type="match status" value="1"/>
</dbReference>
<sequence>MRRFFEAFPEVVMIDATHGTNASKYKLFSFMIDDTFGHGQYVQHALVENESQACMHDAIQAFKKNNPSWDRIRAIIIDKDFGEISLLKKEFPLAKVLICHFHLKKYLRTEMSKAVYGGRDAVDVDRVEDAVDMMVKSQDEKEYDRGLRYMYYLLDGFDEQGELPEPKHPLLAYFMRNWHTCKDMWAVYERGHVAHLGNHTNNRLESAWGNLKEILRPEMELDECVEMLHYLQSTAELEYASRFNVVGTRHYHGADDILMRLAALVSPHAFNLIRKEYDLFKSETCVYEGRWLQEGIVQLRSQTTKREYVVKVSDYTCSCFFMRTMLLPCHHTMVVRSNLKKKKVIPVNYIHSRWLLQSKANRPDEDESGDDVSCSSFRVLDLHLRSSKHSVLNGSTKWRTGMDIAQRVVESMSSQGTSTFLGLAKALRTFGEYAAQGVVPSIEPGALTAGKNARRESNSDDENLLSNDESTVSATLKTEEEPEDCVRSEVEEANLSEDSRDFQNADSNVSIDPAKKDSSLEDQSVTNTHPLVKSTNRLVKNDNRLVKKDNCLVKSPGSLTVRKRGSEDKATCDVTDVSSTSEDEKRMFEIISSTTSKGRPKIRKKTTTGGKASTNGGFQEPSQRLGPRNTRPWEGLNSCPEDI</sequence>
<keyword evidence="5" id="KW-1185">Reference proteome</keyword>
<dbReference type="OrthoDB" id="123348at2759"/>
<dbReference type="AlphaFoldDB" id="A0A225V3S9"/>
<protein>
    <recommendedName>
        <fullName evidence="3">SWIM-type domain-containing protein</fullName>
    </recommendedName>
</protein>
<dbReference type="InterPro" id="IPR007527">
    <property type="entry name" value="Znf_SWIM"/>
</dbReference>
<reference evidence="5" key="1">
    <citation type="submission" date="2017-03" db="EMBL/GenBank/DDBJ databases">
        <title>Phytopthora megakarya and P. palmivora, two closely related causual agents of cacao black pod achieved similar genome size and gene model numbers by different mechanisms.</title>
        <authorList>
            <person name="Ali S."/>
            <person name="Shao J."/>
            <person name="Larry D.J."/>
            <person name="Kronmiller B."/>
            <person name="Shen D."/>
            <person name="Strem M.D."/>
            <person name="Melnick R.L."/>
            <person name="Guiltinan M.J."/>
            <person name="Tyler B.M."/>
            <person name="Meinhardt L.W."/>
            <person name="Bailey B.A."/>
        </authorList>
    </citation>
    <scope>NUCLEOTIDE SEQUENCE [LARGE SCALE GENOMIC DNA]</scope>
    <source>
        <strain evidence="5">zdho120</strain>
    </source>
</reference>
<evidence type="ECO:0000313" key="4">
    <source>
        <dbReference type="EMBL" id="OWY99608.1"/>
    </source>
</evidence>
<keyword evidence="1" id="KW-0479">Metal-binding</keyword>
<dbReference type="GO" id="GO:0008270">
    <property type="term" value="F:zinc ion binding"/>
    <property type="evidence" value="ECO:0007669"/>
    <property type="project" value="UniProtKB-KW"/>
</dbReference>
<dbReference type="EMBL" id="NBNE01008322">
    <property type="protein sequence ID" value="OWY99608.1"/>
    <property type="molecule type" value="Genomic_DNA"/>
</dbReference>
<dbReference type="Proteomes" id="UP000198211">
    <property type="component" value="Unassembled WGS sequence"/>
</dbReference>
<gene>
    <name evidence="4" type="ORF">PHMEG_00029363</name>
</gene>
<evidence type="ECO:0000313" key="5">
    <source>
        <dbReference type="Proteomes" id="UP000198211"/>
    </source>
</evidence>
<proteinExistence type="predicted"/>
<dbReference type="PANTHER" id="PTHR31569">
    <property type="entry name" value="SWIM-TYPE DOMAIN-CONTAINING PROTEIN"/>
    <property type="match status" value="1"/>
</dbReference>
<evidence type="ECO:0000259" key="3">
    <source>
        <dbReference type="PROSITE" id="PS50966"/>
    </source>
</evidence>
<accession>A0A225V3S9</accession>
<evidence type="ECO:0000256" key="1">
    <source>
        <dbReference type="PROSITE-ProRule" id="PRU00325"/>
    </source>
</evidence>
<keyword evidence="1" id="KW-0862">Zinc</keyword>
<feature type="region of interest" description="Disordered" evidence="2">
    <location>
        <begin position="592"/>
        <end position="643"/>
    </location>
</feature>
<dbReference type="InterPro" id="IPR052579">
    <property type="entry name" value="Zinc_finger_SWIM"/>
</dbReference>
<keyword evidence="1" id="KW-0863">Zinc-finger</keyword>
<organism evidence="4 5">
    <name type="scientific">Phytophthora megakarya</name>
    <dbReference type="NCBI Taxonomy" id="4795"/>
    <lineage>
        <taxon>Eukaryota</taxon>
        <taxon>Sar</taxon>
        <taxon>Stramenopiles</taxon>
        <taxon>Oomycota</taxon>
        <taxon>Peronosporomycetes</taxon>
        <taxon>Peronosporales</taxon>
        <taxon>Peronosporaceae</taxon>
        <taxon>Phytophthora</taxon>
    </lineage>
</organism>
<name>A0A225V3S9_9STRA</name>
<dbReference type="PROSITE" id="PS50966">
    <property type="entry name" value="ZF_SWIM"/>
    <property type="match status" value="1"/>
</dbReference>
<evidence type="ECO:0000256" key="2">
    <source>
        <dbReference type="SAM" id="MobiDB-lite"/>
    </source>
</evidence>
<comment type="caution">
    <text evidence="4">The sequence shown here is derived from an EMBL/GenBank/DDBJ whole genome shotgun (WGS) entry which is preliminary data.</text>
</comment>
<feature type="compositionally biased region" description="Polar residues" evidence="2">
    <location>
        <begin position="521"/>
        <end position="537"/>
    </location>
</feature>
<dbReference type="PANTHER" id="PTHR31569:SF4">
    <property type="entry name" value="SWIM-TYPE DOMAIN-CONTAINING PROTEIN"/>
    <property type="match status" value="1"/>
</dbReference>
<feature type="compositionally biased region" description="Polar residues" evidence="2">
    <location>
        <begin position="464"/>
        <end position="476"/>
    </location>
</feature>
<feature type="domain" description="SWIM-type" evidence="3">
    <location>
        <begin position="308"/>
        <end position="340"/>
    </location>
</feature>
<dbReference type="InterPro" id="IPR048324">
    <property type="entry name" value="ZSWIM1-3_RNaseH-like"/>
</dbReference>
<feature type="compositionally biased region" description="Polar residues" evidence="2">
    <location>
        <begin position="607"/>
        <end position="622"/>
    </location>
</feature>